<comment type="caution">
    <text evidence="3">The sequence shown here is derived from an EMBL/GenBank/DDBJ whole genome shotgun (WGS) entry which is preliminary data.</text>
</comment>
<accession>A0AA47NZE4</accession>
<keyword evidence="2" id="KW-0812">Transmembrane</keyword>
<keyword evidence="2" id="KW-1133">Transmembrane helix</keyword>
<evidence type="ECO:0000256" key="1">
    <source>
        <dbReference type="SAM" id="MobiDB-lite"/>
    </source>
</evidence>
<evidence type="ECO:0008006" key="5">
    <source>
        <dbReference type="Google" id="ProtNLM"/>
    </source>
</evidence>
<keyword evidence="2" id="KW-0472">Membrane</keyword>
<name>A0AA47NZE4_MERPO</name>
<gene>
    <name evidence="3" type="ORF">N1851_016947</name>
</gene>
<evidence type="ECO:0000256" key="2">
    <source>
        <dbReference type="SAM" id="Phobius"/>
    </source>
</evidence>
<feature type="transmembrane region" description="Helical" evidence="2">
    <location>
        <begin position="343"/>
        <end position="363"/>
    </location>
</feature>
<organism evidence="3 4">
    <name type="scientific">Merluccius polli</name>
    <name type="common">Benguela hake</name>
    <name type="synonym">Merluccius cadenati</name>
    <dbReference type="NCBI Taxonomy" id="89951"/>
    <lineage>
        <taxon>Eukaryota</taxon>
        <taxon>Metazoa</taxon>
        <taxon>Chordata</taxon>
        <taxon>Craniata</taxon>
        <taxon>Vertebrata</taxon>
        <taxon>Euteleostomi</taxon>
        <taxon>Actinopterygii</taxon>
        <taxon>Neopterygii</taxon>
        <taxon>Teleostei</taxon>
        <taxon>Neoteleostei</taxon>
        <taxon>Acanthomorphata</taxon>
        <taxon>Zeiogadaria</taxon>
        <taxon>Gadariae</taxon>
        <taxon>Gadiformes</taxon>
        <taxon>Gadoidei</taxon>
        <taxon>Merlucciidae</taxon>
        <taxon>Merluccius</taxon>
    </lineage>
</organism>
<sequence length="383" mass="43622">MVVAEVTRTEQERLNIKVVSQSRQGGWMSWGGVTERPLSWSDLWKIPQARLSFMVRSTYDTLPCPRNLHQWFRAEETCPLCSTTNASLRHILSGCRTALSQGRYRWRHVLVLRKMAEVAESCRLEANSRPSASARRPIPFTRAGENINTPRQRETARLLSPGSEWSMRVDLGRQLQFPREIAQTSLRPDLVMWSEPSKTILLVELTVPWEEGIEAANGSVPNTQTWRRSAGRLDGKPSHAPSKSSTVRLLRDMGCTGAGCRKAIKELAEEAEKGSFWLWLRRKHKAPDWPRPRAEAQWVSPVRGDTWHPLCWVLTCSIKADDVVLLRAPMKLPIITTIIIDTFIITTIIITTIIITTIIMWLLSWQRSITSHSPNTSPEPKEH</sequence>
<evidence type="ECO:0000313" key="4">
    <source>
        <dbReference type="Proteomes" id="UP001174136"/>
    </source>
</evidence>
<keyword evidence="4" id="KW-1185">Reference proteome</keyword>
<proteinExistence type="predicted"/>
<dbReference type="Proteomes" id="UP001174136">
    <property type="component" value="Unassembled WGS sequence"/>
</dbReference>
<reference evidence="3" key="1">
    <citation type="journal article" date="2023" name="Front. Mar. Sci.">
        <title>A new Merluccius polli reference genome to investigate the effects of global change in West African waters.</title>
        <authorList>
            <person name="Mateo J.L."/>
            <person name="Blanco-Fernandez C."/>
            <person name="Garcia-Vazquez E."/>
            <person name="Machado-Schiaffino G."/>
        </authorList>
    </citation>
    <scope>NUCLEOTIDE SEQUENCE</scope>
    <source>
        <strain evidence="3">C29</strain>
        <tissue evidence="3">Fin</tissue>
    </source>
</reference>
<dbReference type="EMBL" id="JAOPHQ010003127">
    <property type="protein sequence ID" value="KAK0144606.1"/>
    <property type="molecule type" value="Genomic_DNA"/>
</dbReference>
<dbReference type="AlphaFoldDB" id="A0AA47NZE4"/>
<evidence type="ECO:0000313" key="3">
    <source>
        <dbReference type="EMBL" id="KAK0144606.1"/>
    </source>
</evidence>
<protein>
    <recommendedName>
        <fullName evidence="5">Reverse transcriptase zinc-binding domain-containing protein</fullName>
    </recommendedName>
</protein>
<feature type="region of interest" description="Disordered" evidence="1">
    <location>
        <begin position="216"/>
        <end position="246"/>
    </location>
</feature>